<dbReference type="KEGG" id="ccj:UL81_10860"/>
<dbReference type="PATRIC" id="fig|161896.4.peg.2119"/>
<dbReference type="Pfam" id="PF06262">
    <property type="entry name" value="Zincin_1"/>
    <property type="match status" value="1"/>
</dbReference>
<proteinExistence type="predicted"/>
<dbReference type="HOGENOM" id="CLU_123836_1_0_11"/>
<dbReference type="Proteomes" id="UP000033566">
    <property type="component" value="Chromosome"/>
</dbReference>
<dbReference type="RefSeq" id="WP_035106293.1">
    <property type="nucleotide sequence ID" value="NZ_CP011311.1"/>
</dbReference>
<protein>
    <submittedName>
        <fullName evidence="1">Uncharacterized protein</fullName>
    </submittedName>
</protein>
<dbReference type="AlphaFoldDB" id="A0A0F6QYE9"/>
<accession>A0A0F6QYE9</accession>
<organism evidence="1 2">
    <name type="scientific">Corynebacterium camporealensis</name>
    <dbReference type="NCBI Taxonomy" id="161896"/>
    <lineage>
        <taxon>Bacteria</taxon>
        <taxon>Bacillati</taxon>
        <taxon>Actinomycetota</taxon>
        <taxon>Actinomycetes</taxon>
        <taxon>Mycobacteriales</taxon>
        <taxon>Corynebacteriaceae</taxon>
        <taxon>Corynebacterium</taxon>
    </lineage>
</organism>
<dbReference type="STRING" id="161896.UL81_10860"/>
<sequence length="115" mass="13462">MYSVSEERFDEMVNAALDKIPDEFVHQMRNLVIMVEDYNPDQPQLLGLYEGVSLTERTHDHTGFLPDAIFIYRHALQSICHSEEELAHEVEVTVFHELGHYFGFEEDRLHELGWG</sequence>
<evidence type="ECO:0000313" key="1">
    <source>
        <dbReference type="EMBL" id="AKE40105.1"/>
    </source>
</evidence>
<dbReference type="SUPFAM" id="SSF55486">
    <property type="entry name" value="Metalloproteases ('zincins'), catalytic domain"/>
    <property type="match status" value="1"/>
</dbReference>
<evidence type="ECO:0000313" key="2">
    <source>
        <dbReference type="Proteomes" id="UP000033566"/>
    </source>
</evidence>
<dbReference type="InterPro" id="IPR010428">
    <property type="entry name" value="Zincin_1"/>
</dbReference>
<dbReference type="InterPro" id="IPR038555">
    <property type="entry name" value="Zincin_1_sf"/>
</dbReference>
<reference evidence="1 2" key="1">
    <citation type="journal article" date="2015" name="Genome Announc.">
        <title>Complete Genome Sequence of Corynebacterium camporealensis DSM 44610, Isolated from the Milk of a Manchega Sheep with Subclinical Mastitis.</title>
        <authorList>
            <person name="Ruckert C."/>
            <person name="Albersmeier A."/>
            <person name="Winkler A."/>
            <person name="Tauch A."/>
        </authorList>
    </citation>
    <scope>NUCLEOTIDE SEQUENCE [LARGE SCALE GENOMIC DNA]</scope>
    <source>
        <strain evidence="1 2">DSM 44610</strain>
    </source>
</reference>
<dbReference type="Gene3D" id="3.30.2010.20">
    <property type="match status" value="1"/>
</dbReference>
<dbReference type="CDD" id="cd12952">
    <property type="entry name" value="MMP_ACEL2062"/>
    <property type="match status" value="1"/>
</dbReference>
<gene>
    <name evidence="1" type="ORF">UL81_10860</name>
</gene>
<dbReference type="OrthoDB" id="9806895at2"/>
<dbReference type="EMBL" id="CP011311">
    <property type="protein sequence ID" value="AKE40105.1"/>
    <property type="molecule type" value="Genomic_DNA"/>
</dbReference>
<name>A0A0F6QYE9_9CORY</name>
<keyword evidence="2" id="KW-1185">Reference proteome</keyword>